<evidence type="ECO:0000313" key="2">
    <source>
        <dbReference type="EMBL" id="JAD41299.1"/>
    </source>
</evidence>
<evidence type="ECO:0000256" key="1">
    <source>
        <dbReference type="SAM" id="MobiDB-lite"/>
    </source>
</evidence>
<feature type="compositionally biased region" description="Polar residues" evidence="1">
    <location>
        <begin position="151"/>
        <end position="164"/>
    </location>
</feature>
<feature type="region of interest" description="Disordered" evidence="1">
    <location>
        <begin position="137"/>
        <end position="164"/>
    </location>
</feature>
<proteinExistence type="predicted"/>
<dbReference type="AlphaFoldDB" id="A0A0A8ZPD9"/>
<accession>A0A0A8ZPD9</accession>
<reference evidence="2" key="2">
    <citation type="journal article" date="2015" name="Data Brief">
        <title>Shoot transcriptome of the giant reed, Arundo donax.</title>
        <authorList>
            <person name="Barrero R.A."/>
            <person name="Guerrero F.D."/>
            <person name="Moolhuijzen P."/>
            <person name="Goolsby J.A."/>
            <person name="Tidwell J."/>
            <person name="Bellgard S.E."/>
            <person name="Bellgard M.I."/>
        </authorList>
    </citation>
    <scope>NUCLEOTIDE SEQUENCE</scope>
    <source>
        <tissue evidence="2">Shoot tissue taken approximately 20 cm above the soil surface</tissue>
    </source>
</reference>
<organism evidence="2">
    <name type="scientific">Arundo donax</name>
    <name type="common">Giant reed</name>
    <name type="synonym">Donax arundinaceus</name>
    <dbReference type="NCBI Taxonomy" id="35708"/>
    <lineage>
        <taxon>Eukaryota</taxon>
        <taxon>Viridiplantae</taxon>
        <taxon>Streptophyta</taxon>
        <taxon>Embryophyta</taxon>
        <taxon>Tracheophyta</taxon>
        <taxon>Spermatophyta</taxon>
        <taxon>Magnoliopsida</taxon>
        <taxon>Liliopsida</taxon>
        <taxon>Poales</taxon>
        <taxon>Poaceae</taxon>
        <taxon>PACMAD clade</taxon>
        <taxon>Arundinoideae</taxon>
        <taxon>Arundineae</taxon>
        <taxon>Arundo</taxon>
    </lineage>
</organism>
<reference evidence="2" key="1">
    <citation type="submission" date="2014-09" db="EMBL/GenBank/DDBJ databases">
        <authorList>
            <person name="Magalhaes I.L.F."/>
            <person name="Oliveira U."/>
            <person name="Santos F.R."/>
            <person name="Vidigal T.H.D.A."/>
            <person name="Brescovit A.D."/>
            <person name="Santos A.J."/>
        </authorList>
    </citation>
    <scope>NUCLEOTIDE SEQUENCE</scope>
    <source>
        <tissue evidence="2">Shoot tissue taken approximately 20 cm above the soil surface</tissue>
    </source>
</reference>
<dbReference type="EMBL" id="GBRH01256596">
    <property type="protein sequence ID" value="JAD41299.1"/>
    <property type="molecule type" value="Transcribed_RNA"/>
</dbReference>
<sequence>MSKNGLIPSLAILLEFAGDLLPSASTSAKLRCQALRVTANVTSPPGFIGSAAFHVLWAIEITESWFFPDNAIFASSTGTVPAFVSVIKTSRISPSYRRIEPSPPTTLATSNGSGGTTDMIGKLILLNLLEPQHLKGSERTSPCAAPRSKHSTSLNRCSVITPKQ</sequence>
<protein>
    <submittedName>
        <fullName evidence="2">Uncharacterized protein</fullName>
    </submittedName>
</protein>
<name>A0A0A8ZPD9_ARUDO</name>